<feature type="compositionally biased region" description="Acidic residues" evidence="2">
    <location>
        <begin position="344"/>
        <end position="357"/>
    </location>
</feature>
<keyword evidence="5" id="KW-1185">Reference proteome</keyword>
<reference evidence="5" key="1">
    <citation type="journal article" date="2020" name="Nat. Commun.">
        <title>Genome assembly of wild tea tree DASZ reveals pedigree and selection history of tea varieties.</title>
        <authorList>
            <person name="Zhang W."/>
            <person name="Zhang Y."/>
            <person name="Qiu H."/>
            <person name="Guo Y."/>
            <person name="Wan H."/>
            <person name="Zhang X."/>
            <person name="Scossa F."/>
            <person name="Alseekh S."/>
            <person name="Zhang Q."/>
            <person name="Wang P."/>
            <person name="Xu L."/>
            <person name="Schmidt M.H."/>
            <person name="Jia X."/>
            <person name="Li D."/>
            <person name="Zhu A."/>
            <person name="Guo F."/>
            <person name="Chen W."/>
            <person name="Ni D."/>
            <person name="Usadel B."/>
            <person name="Fernie A.R."/>
            <person name="Wen W."/>
        </authorList>
    </citation>
    <scope>NUCLEOTIDE SEQUENCE [LARGE SCALE GENOMIC DNA]</scope>
    <source>
        <strain evidence="5">cv. G240</strain>
    </source>
</reference>
<comment type="caution">
    <text evidence="4">The sequence shown here is derived from an EMBL/GenBank/DDBJ whole genome shotgun (WGS) entry which is preliminary data.</text>
</comment>
<dbReference type="GO" id="GO:0003676">
    <property type="term" value="F:nucleic acid binding"/>
    <property type="evidence" value="ECO:0007669"/>
    <property type="project" value="InterPro"/>
</dbReference>
<evidence type="ECO:0000256" key="2">
    <source>
        <dbReference type="SAM" id="MobiDB-lite"/>
    </source>
</evidence>
<dbReference type="AlphaFoldDB" id="A0A7J7FZL8"/>
<dbReference type="PROSITE" id="PS50158">
    <property type="entry name" value="ZF_CCHC"/>
    <property type="match status" value="1"/>
</dbReference>
<keyword evidence="1" id="KW-0479">Metal-binding</keyword>
<accession>A0A7J7FZL8</accession>
<feature type="region of interest" description="Disordered" evidence="2">
    <location>
        <begin position="330"/>
        <end position="357"/>
    </location>
</feature>
<keyword evidence="1" id="KW-0862">Zinc</keyword>
<dbReference type="Proteomes" id="UP000593564">
    <property type="component" value="Unassembled WGS sequence"/>
</dbReference>
<feature type="region of interest" description="Disordered" evidence="2">
    <location>
        <begin position="495"/>
        <end position="521"/>
    </location>
</feature>
<feature type="compositionally biased region" description="Basic and acidic residues" evidence="2">
    <location>
        <begin position="508"/>
        <end position="521"/>
    </location>
</feature>
<dbReference type="InterPro" id="IPR001878">
    <property type="entry name" value="Znf_CCHC"/>
</dbReference>
<name>A0A7J7FZL8_CAMSI</name>
<dbReference type="SMART" id="SM00343">
    <property type="entry name" value="ZnF_C2HC"/>
    <property type="match status" value="1"/>
</dbReference>
<gene>
    <name evidence="4" type="ORF">HYC85_029756</name>
</gene>
<dbReference type="SUPFAM" id="SSF57756">
    <property type="entry name" value="Retrovirus zinc finger-like domains"/>
    <property type="match status" value="1"/>
</dbReference>
<organism evidence="4 5">
    <name type="scientific">Camellia sinensis</name>
    <name type="common">Tea plant</name>
    <name type="synonym">Thea sinensis</name>
    <dbReference type="NCBI Taxonomy" id="4442"/>
    <lineage>
        <taxon>Eukaryota</taxon>
        <taxon>Viridiplantae</taxon>
        <taxon>Streptophyta</taxon>
        <taxon>Embryophyta</taxon>
        <taxon>Tracheophyta</taxon>
        <taxon>Spermatophyta</taxon>
        <taxon>Magnoliopsida</taxon>
        <taxon>eudicotyledons</taxon>
        <taxon>Gunneridae</taxon>
        <taxon>Pentapetalae</taxon>
        <taxon>asterids</taxon>
        <taxon>Ericales</taxon>
        <taxon>Theaceae</taxon>
        <taxon>Camellia</taxon>
    </lineage>
</organism>
<dbReference type="GO" id="GO:0008270">
    <property type="term" value="F:zinc ion binding"/>
    <property type="evidence" value="ECO:0007669"/>
    <property type="project" value="UniProtKB-KW"/>
</dbReference>
<evidence type="ECO:0000259" key="3">
    <source>
        <dbReference type="PROSITE" id="PS50158"/>
    </source>
</evidence>
<evidence type="ECO:0000256" key="1">
    <source>
        <dbReference type="PROSITE-ProRule" id="PRU00047"/>
    </source>
</evidence>
<protein>
    <recommendedName>
        <fullName evidence="3">CCHC-type domain-containing protein</fullName>
    </recommendedName>
</protein>
<dbReference type="EMBL" id="JACBKZ010000014">
    <property type="protein sequence ID" value="KAF5933585.1"/>
    <property type="molecule type" value="Genomic_DNA"/>
</dbReference>
<sequence length="697" mass="79615">MLVEEKEELAMQLTEALLAMEEEKAIWSAKEKASIEAIEEKGRLYNAETMFLSEGISEIATSLIMTGIELPGQLVRVQRAAPLDGKSCSSVDSEEFEPEVLVDSEVAHRQDNSEVKTGLEETYRGWFNSSVDSLESKVVGKILRFLPDRFQPKVTAIEEAQDVDNLKLDQLVGNLQTYEEHRNFKKKQKDAIAFSSAHRVGEDSDEDCEIDSKITAAFVKQFKKSFLKKNPNLLESTHTHKSKGKDKLKINSIAKKEKGKIQGNSERVQCYECQGFGHFAQECPTRLRKKKALAITWDDESESNIDESDNEDQGEEGHKQFIAFMAASETEGRTKYPKRSVENAIDDESSESDDEELEQAYEKLYKESLKLSKLNDKLTMKLTACESENVKLNEEIFEARIDAIKIANDQQALYAKLLTCETERNELQQIYATYGEKIETLEMSQVALEELMIKKKEELKCAMATIGLWNKRSKTLDNIIGSQQICSDKSGIGFGDNKEQKQSASTSHETRTQGKGEQKIQHKDGLLKLPRVVCMVIFALIVISCMGVSHKDERNSNISWGKRHFIGCNEVKGHIRPRYFDLLETNREQRFCLSSPRNRKLETKSRRVLIESKGNHNVKTPPKNRNAHNFVYTKAVWCMHGRRSCRPELWSLDLELERTLRRLRAFARVPRLEYSYSYIEPLEMVDPNVPNVPNPDT</sequence>
<keyword evidence="1" id="KW-0863">Zinc-finger</keyword>
<dbReference type="InterPro" id="IPR036875">
    <property type="entry name" value="Znf_CCHC_sf"/>
</dbReference>
<reference evidence="4 5" key="2">
    <citation type="submission" date="2020-07" db="EMBL/GenBank/DDBJ databases">
        <title>Genome assembly of wild tea tree DASZ reveals pedigree and selection history of tea varieties.</title>
        <authorList>
            <person name="Zhang W."/>
        </authorList>
    </citation>
    <scope>NUCLEOTIDE SEQUENCE [LARGE SCALE GENOMIC DNA]</scope>
    <source>
        <strain evidence="5">cv. G240</strain>
        <tissue evidence="4">Leaf</tissue>
    </source>
</reference>
<evidence type="ECO:0000313" key="4">
    <source>
        <dbReference type="EMBL" id="KAF5933585.1"/>
    </source>
</evidence>
<proteinExistence type="predicted"/>
<dbReference type="Gene3D" id="4.10.60.10">
    <property type="entry name" value="Zinc finger, CCHC-type"/>
    <property type="match status" value="1"/>
</dbReference>
<evidence type="ECO:0000313" key="5">
    <source>
        <dbReference type="Proteomes" id="UP000593564"/>
    </source>
</evidence>
<feature type="domain" description="CCHC-type" evidence="3">
    <location>
        <begin position="270"/>
        <end position="284"/>
    </location>
</feature>